<evidence type="ECO:0000313" key="2">
    <source>
        <dbReference type="EMBL" id="KAF6169489.1"/>
    </source>
</evidence>
<proteinExistence type="predicted"/>
<dbReference type="PANTHER" id="PTHR47176">
    <property type="entry name" value="OSJNBA0020J04.13 PROTEIN"/>
    <property type="match status" value="1"/>
</dbReference>
<protein>
    <submittedName>
        <fullName evidence="2">Uncharacterized protein</fullName>
    </submittedName>
</protein>
<reference evidence="2 3" key="1">
    <citation type="journal article" date="2020" name="IScience">
        <title>Genome Sequencing of the Endangered Kingdonia uniflora (Circaeasteraceae, Ranunculales) Reveals Potential Mechanisms of Evolutionary Specialization.</title>
        <authorList>
            <person name="Sun Y."/>
            <person name="Deng T."/>
            <person name="Zhang A."/>
            <person name="Moore M.J."/>
            <person name="Landis J.B."/>
            <person name="Lin N."/>
            <person name="Zhang H."/>
            <person name="Zhang X."/>
            <person name="Huang J."/>
            <person name="Zhang X."/>
            <person name="Sun H."/>
            <person name="Wang H."/>
        </authorList>
    </citation>
    <scope>NUCLEOTIDE SEQUENCE [LARGE SCALE GENOMIC DNA]</scope>
    <source>
        <strain evidence="2">TB1705</strain>
        <tissue evidence="2">Leaf</tissue>
    </source>
</reference>
<gene>
    <name evidence="2" type="ORF">GIB67_004770</name>
</gene>
<dbReference type="OrthoDB" id="6079689at2759"/>
<evidence type="ECO:0000313" key="3">
    <source>
        <dbReference type="Proteomes" id="UP000541444"/>
    </source>
</evidence>
<keyword evidence="1" id="KW-0472">Membrane</keyword>
<organism evidence="2 3">
    <name type="scientific">Kingdonia uniflora</name>
    <dbReference type="NCBI Taxonomy" id="39325"/>
    <lineage>
        <taxon>Eukaryota</taxon>
        <taxon>Viridiplantae</taxon>
        <taxon>Streptophyta</taxon>
        <taxon>Embryophyta</taxon>
        <taxon>Tracheophyta</taxon>
        <taxon>Spermatophyta</taxon>
        <taxon>Magnoliopsida</taxon>
        <taxon>Ranunculales</taxon>
        <taxon>Circaeasteraceae</taxon>
        <taxon>Kingdonia</taxon>
    </lineage>
</organism>
<dbReference type="Proteomes" id="UP000541444">
    <property type="component" value="Unassembled WGS sequence"/>
</dbReference>
<keyword evidence="3" id="KW-1185">Reference proteome</keyword>
<evidence type="ECO:0000256" key="1">
    <source>
        <dbReference type="SAM" id="Phobius"/>
    </source>
</evidence>
<feature type="transmembrane region" description="Helical" evidence="1">
    <location>
        <begin position="20"/>
        <end position="39"/>
    </location>
</feature>
<dbReference type="Gene3D" id="3.20.20.140">
    <property type="entry name" value="Metal-dependent hydrolases"/>
    <property type="match status" value="1"/>
</dbReference>
<keyword evidence="1" id="KW-0812">Transmembrane</keyword>
<dbReference type="EMBL" id="JACGCM010000658">
    <property type="protein sequence ID" value="KAF6169489.1"/>
    <property type="molecule type" value="Genomic_DNA"/>
</dbReference>
<comment type="caution">
    <text evidence="2">The sequence shown here is derived from an EMBL/GenBank/DDBJ whole genome shotgun (WGS) entry which is preliminary data.</text>
</comment>
<sequence length="94" mass="10642">MKMYRVPSGIILHSYLGSAEMVPGFVKFGTYFSFFGYLMSMKPQKAKKMLKSVSNICHCLFEMVLGFPTQTKDYLCHFCFLGTYGNSFTGVGFT</sequence>
<name>A0A7J7NQP3_9MAGN</name>
<dbReference type="PANTHER" id="PTHR47176:SF1">
    <property type="entry name" value="OS04G0577500 PROTEIN"/>
    <property type="match status" value="1"/>
</dbReference>
<keyword evidence="1" id="KW-1133">Transmembrane helix</keyword>
<dbReference type="AlphaFoldDB" id="A0A7J7NQP3"/>
<accession>A0A7J7NQP3</accession>